<dbReference type="InterPro" id="IPR023885">
    <property type="entry name" value="4Fe4S-binding_SPASM_dom"/>
</dbReference>
<accession>A0ABV1U220</accession>
<sequence length="473" mass="52416">MTTVEPLEPVDVVVRHEFCGPLLWSNRRHAFFLPKEAGENALVTRAVERKSAGQEWDDGSLPAGLADDLRELGLDGRVREIRSPYQDRLSGPLEIYFDYTWLCNLARHKCGQDSFCYAAEFLGPTTMREQRVRELMAELAQWGVMRVHLAGGEPTINKRALANYLDSASEQGLYTSMATNGLLIDDDTLDIILRNGLKSVSFSIDGASEETFGAVRGPGLFDKVVAALRHTVRRKRETGSDMRVCVKPTYTPSTPYSELEALVELGIDAGADVVKFANPERCLHHEQGFYSQQVDEYYAAIEYIGTLQKTYGSQISITNVSNPMAGCGDIGIPGLSGCIGGQELIALNPDGSVTPCLMHPRKLGNIDDQFTGLRDFWNGSTQLTDFWKALEKPEGCSGCDIYSSCRSGSTTRRIVQIGRFDPERSTGDFSAVKDPLCTRDYLARHPEKKLPEPPADDPTALRHFREIAVRHSL</sequence>
<protein>
    <submittedName>
        <fullName evidence="6">Radical SAM protein</fullName>
    </submittedName>
</protein>
<evidence type="ECO:0000313" key="7">
    <source>
        <dbReference type="Proteomes" id="UP001470023"/>
    </source>
</evidence>
<evidence type="ECO:0000313" key="6">
    <source>
        <dbReference type="EMBL" id="MER6427767.1"/>
    </source>
</evidence>
<keyword evidence="2" id="KW-0479">Metal-binding</keyword>
<evidence type="ECO:0000256" key="3">
    <source>
        <dbReference type="ARBA" id="ARBA00023004"/>
    </source>
</evidence>
<dbReference type="NCBIfam" id="TIGR04085">
    <property type="entry name" value="rSAM_more_4Fe4S"/>
    <property type="match status" value="1"/>
</dbReference>
<dbReference type="SUPFAM" id="SSF102114">
    <property type="entry name" value="Radical SAM enzymes"/>
    <property type="match status" value="1"/>
</dbReference>
<organism evidence="6 7">
    <name type="scientific">Streptomyces sp. 900105245</name>
    <dbReference type="NCBI Taxonomy" id="3154379"/>
    <lineage>
        <taxon>Bacteria</taxon>
        <taxon>Bacillati</taxon>
        <taxon>Actinomycetota</taxon>
        <taxon>Actinomycetes</taxon>
        <taxon>Kitasatosporales</taxon>
        <taxon>Streptomycetaceae</taxon>
        <taxon>Streptomyces</taxon>
    </lineage>
</organism>
<dbReference type="CDD" id="cd21109">
    <property type="entry name" value="SPASM"/>
    <property type="match status" value="1"/>
</dbReference>
<dbReference type="CDD" id="cd01335">
    <property type="entry name" value="Radical_SAM"/>
    <property type="match status" value="1"/>
</dbReference>
<keyword evidence="7" id="KW-1185">Reference proteome</keyword>
<dbReference type="InterPro" id="IPR007197">
    <property type="entry name" value="rSAM"/>
</dbReference>
<evidence type="ECO:0000256" key="4">
    <source>
        <dbReference type="ARBA" id="ARBA00023014"/>
    </source>
</evidence>
<evidence type="ECO:0000259" key="5">
    <source>
        <dbReference type="PROSITE" id="PS51918"/>
    </source>
</evidence>
<dbReference type="Pfam" id="PF13186">
    <property type="entry name" value="SPASM"/>
    <property type="match status" value="1"/>
</dbReference>
<dbReference type="InterPro" id="IPR050377">
    <property type="entry name" value="Radical_SAM_PqqE_MftC-like"/>
</dbReference>
<dbReference type="Proteomes" id="UP001470023">
    <property type="component" value="Unassembled WGS sequence"/>
</dbReference>
<keyword evidence="3" id="KW-0408">Iron</keyword>
<gene>
    <name evidence="6" type="ORF">ABT272_08465</name>
</gene>
<dbReference type="EMBL" id="JBEPAZ010000005">
    <property type="protein sequence ID" value="MER6427767.1"/>
    <property type="molecule type" value="Genomic_DNA"/>
</dbReference>
<name>A0ABV1U220_9ACTN</name>
<dbReference type="PANTHER" id="PTHR11228:SF7">
    <property type="entry name" value="PQQA PEPTIDE CYCLASE"/>
    <property type="match status" value="1"/>
</dbReference>
<evidence type="ECO:0000256" key="2">
    <source>
        <dbReference type="ARBA" id="ARBA00022723"/>
    </source>
</evidence>
<dbReference type="Gene3D" id="3.20.20.70">
    <property type="entry name" value="Aldolase class I"/>
    <property type="match status" value="1"/>
</dbReference>
<dbReference type="PROSITE" id="PS51918">
    <property type="entry name" value="RADICAL_SAM"/>
    <property type="match status" value="1"/>
</dbReference>
<keyword evidence="4" id="KW-0411">Iron-sulfur</keyword>
<dbReference type="PANTHER" id="PTHR11228">
    <property type="entry name" value="RADICAL SAM DOMAIN PROTEIN"/>
    <property type="match status" value="1"/>
</dbReference>
<dbReference type="InterPro" id="IPR013785">
    <property type="entry name" value="Aldolase_TIM"/>
</dbReference>
<dbReference type="InterPro" id="IPR058240">
    <property type="entry name" value="rSAM_sf"/>
</dbReference>
<comment type="caution">
    <text evidence="6">The sequence shown here is derived from an EMBL/GenBank/DDBJ whole genome shotgun (WGS) entry which is preliminary data.</text>
</comment>
<keyword evidence="1" id="KW-0949">S-adenosyl-L-methionine</keyword>
<proteinExistence type="predicted"/>
<dbReference type="Pfam" id="PF04055">
    <property type="entry name" value="Radical_SAM"/>
    <property type="match status" value="1"/>
</dbReference>
<reference evidence="6 7" key="1">
    <citation type="submission" date="2024-06" db="EMBL/GenBank/DDBJ databases">
        <title>The Natural Products Discovery Center: Release of the First 8490 Sequenced Strains for Exploring Actinobacteria Biosynthetic Diversity.</title>
        <authorList>
            <person name="Kalkreuter E."/>
            <person name="Kautsar S.A."/>
            <person name="Yang D."/>
            <person name="Bader C.D."/>
            <person name="Teijaro C.N."/>
            <person name="Fluegel L."/>
            <person name="Davis C.M."/>
            <person name="Simpson J.R."/>
            <person name="Lauterbach L."/>
            <person name="Steele A.D."/>
            <person name="Gui C."/>
            <person name="Meng S."/>
            <person name="Li G."/>
            <person name="Viehrig K."/>
            <person name="Ye F."/>
            <person name="Su P."/>
            <person name="Kiefer A.F."/>
            <person name="Nichols A."/>
            <person name="Cepeda A.J."/>
            <person name="Yan W."/>
            <person name="Fan B."/>
            <person name="Jiang Y."/>
            <person name="Adhikari A."/>
            <person name="Zheng C.-J."/>
            <person name="Schuster L."/>
            <person name="Cowan T.M."/>
            <person name="Smanski M.J."/>
            <person name="Chevrette M.G."/>
            <person name="De Carvalho L.P.S."/>
            <person name="Shen B."/>
        </authorList>
    </citation>
    <scope>NUCLEOTIDE SEQUENCE [LARGE SCALE GENOMIC DNA]</scope>
    <source>
        <strain evidence="6 7">NPDC001166</strain>
    </source>
</reference>
<feature type="domain" description="Radical SAM core" evidence="5">
    <location>
        <begin position="85"/>
        <end position="316"/>
    </location>
</feature>
<dbReference type="RefSeq" id="WP_333760838.1">
    <property type="nucleotide sequence ID" value="NZ_JBEPAZ010000005.1"/>
</dbReference>
<evidence type="ECO:0000256" key="1">
    <source>
        <dbReference type="ARBA" id="ARBA00022691"/>
    </source>
</evidence>